<dbReference type="Pfam" id="PF16147">
    <property type="entry name" value="DUF4855"/>
    <property type="match status" value="1"/>
</dbReference>
<organism evidence="1 2">
    <name type="scientific">Heyndrickxia sporothermodurans</name>
    <dbReference type="NCBI Taxonomy" id="46224"/>
    <lineage>
        <taxon>Bacteria</taxon>
        <taxon>Bacillati</taxon>
        <taxon>Bacillota</taxon>
        <taxon>Bacilli</taxon>
        <taxon>Bacillales</taxon>
        <taxon>Bacillaceae</taxon>
        <taxon>Heyndrickxia</taxon>
    </lineage>
</organism>
<accession>A0A150KKG5</accession>
<dbReference type="AlphaFoldDB" id="A0A150KKG5"/>
<reference evidence="1 2" key="1">
    <citation type="submission" date="2016-01" db="EMBL/GenBank/DDBJ databases">
        <title>Genome Sequences of Twelve Sporeforming Bacillus Species Isolated from Foods.</title>
        <authorList>
            <person name="Berendsen E.M."/>
            <person name="Wells-Bennik M.H."/>
            <person name="Krawcyk A.O."/>
            <person name="De Jong A."/>
            <person name="Holsappel S."/>
            <person name="Eijlander R.T."/>
            <person name="Kuipers O.P."/>
        </authorList>
    </citation>
    <scope>NUCLEOTIDE SEQUENCE [LARGE SCALE GENOMIC DNA]</scope>
    <source>
        <strain evidence="1 2">B4102</strain>
    </source>
</reference>
<dbReference type="EMBL" id="LQYN01000149">
    <property type="protein sequence ID" value="KYC87136.1"/>
    <property type="molecule type" value="Genomic_DNA"/>
</dbReference>
<proteinExistence type="predicted"/>
<dbReference type="OrthoDB" id="3799295at2"/>
<protein>
    <recommendedName>
        <fullName evidence="3">DUF4855 domain-containing protein</fullName>
    </recommendedName>
</protein>
<evidence type="ECO:0000313" key="2">
    <source>
        <dbReference type="Proteomes" id="UP000075666"/>
    </source>
</evidence>
<dbReference type="RefSeq" id="WP_066235773.1">
    <property type="nucleotide sequence ID" value="NZ_JALKTV010000021.1"/>
</dbReference>
<name>A0A150KKG5_9BACI</name>
<comment type="caution">
    <text evidence="1">The sequence shown here is derived from an EMBL/GenBank/DDBJ whole genome shotgun (WGS) entry which is preliminary data.</text>
</comment>
<dbReference type="PATRIC" id="fig|46224.3.peg.1401"/>
<evidence type="ECO:0008006" key="3">
    <source>
        <dbReference type="Google" id="ProtNLM"/>
    </source>
</evidence>
<sequence length="335" mass="39242">MSNTSTGYLTAEELSIQNHICVLPCGDLSEVDTIDWSKEDLEHYQYYFVDGKPVDKMFRAFIFNPIQMRKDYFIHVMHTGIGKPARNNDWQMAIDHLFKENVNFSALAQNTKKGDTTDIWVTIPYPNPLQENFGKVLGNKLDFSNETDQIKAIQWWIDSFIMRWEKETHLHDTLSFKGFVWQRSSINESDENLVKETNDYIHNRGFLSLWLFTYGSSGCVEWSDFKFDAACANPNYYGNTNIDINWIKNSTAFASHYHTGMQIIYGKGKLFNDTHIYDYLNLGVSHGYMNNSLVVFQFPNQTMKMIYDNDRIAYVHIYSFIKKIYQHYSYPGISY</sequence>
<keyword evidence="2" id="KW-1185">Reference proteome</keyword>
<dbReference type="Proteomes" id="UP000075666">
    <property type="component" value="Unassembled WGS sequence"/>
</dbReference>
<dbReference type="InterPro" id="IPR032329">
    <property type="entry name" value="DUF4855"/>
</dbReference>
<dbReference type="STRING" id="46224.B4102_4071"/>
<evidence type="ECO:0000313" key="1">
    <source>
        <dbReference type="EMBL" id="KYC87136.1"/>
    </source>
</evidence>
<gene>
    <name evidence="1" type="ORF">B4102_4071</name>
</gene>